<name>A0A2R6NTW3_9APHY</name>
<reference evidence="1 2" key="1">
    <citation type="submission" date="2018-02" db="EMBL/GenBank/DDBJ databases">
        <title>Genome sequence of the basidiomycete white-rot fungus Phlebia centrifuga.</title>
        <authorList>
            <person name="Granchi Z."/>
            <person name="Peng M."/>
            <person name="de Vries R.P."/>
            <person name="Hilden K."/>
            <person name="Makela M.R."/>
            <person name="Grigoriev I."/>
            <person name="Riley R."/>
        </authorList>
    </citation>
    <scope>NUCLEOTIDE SEQUENCE [LARGE SCALE GENOMIC DNA]</scope>
    <source>
        <strain evidence="1 2">FBCC195</strain>
    </source>
</reference>
<dbReference type="AlphaFoldDB" id="A0A2R6NTW3"/>
<keyword evidence="2" id="KW-1185">Reference proteome</keyword>
<gene>
    <name evidence="1" type="ORF">PHLCEN_2v8357</name>
</gene>
<proteinExistence type="predicted"/>
<dbReference type="EMBL" id="MLYV02000838">
    <property type="protein sequence ID" value="PSR76599.1"/>
    <property type="molecule type" value="Genomic_DNA"/>
</dbReference>
<evidence type="ECO:0000313" key="2">
    <source>
        <dbReference type="Proteomes" id="UP000186601"/>
    </source>
</evidence>
<protein>
    <submittedName>
        <fullName evidence="1">Uncharacterized protein</fullName>
    </submittedName>
</protein>
<comment type="caution">
    <text evidence="1">The sequence shown here is derived from an EMBL/GenBank/DDBJ whole genome shotgun (WGS) entry which is preliminary data.</text>
</comment>
<sequence length="65" mass="7519">MFRKTDWQEAVDQFNKASLSVVTMRAYTEQMQPLVARLGKIMEVCNLAVIRPHRNWANGGHRSMV</sequence>
<dbReference type="Proteomes" id="UP000186601">
    <property type="component" value="Unassembled WGS sequence"/>
</dbReference>
<organism evidence="1 2">
    <name type="scientific">Hermanssonia centrifuga</name>
    <dbReference type="NCBI Taxonomy" id="98765"/>
    <lineage>
        <taxon>Eukaryota</taxon>
        <taxon>Fungi</taxon>
        <taxon>Dikarya</taxon>
        <taxon>Basidiomycota</taxon>
        <taxon>Agaricomycotina</taxon>
        <taxon>Agaricomycetes</taxon>
        <taxon>Polyporales</taxon>
        <taxon>Meruliaceae</taxon>
        <taxon>Hermanssonia</taxon>
    </lineage>
</organism>
<accession>A0A2R6NTW3</accession>
<evidence type="ECO:0000313" key="1">
    <source>
        <dbReference type="EMBL" id="PSR76599.1"/>
    </source>
</evidence>